<organism evidence="1 2">
    <name type="scientific">Dibothriocephalus latus</name>
    <name type="common">Fish tapeworm</name>
    <name type="synonym">Diphyllobothrium latum</name>
    <dbReference type="NCBI Taxonomy" id="60516"/>
    <lineage>
        <taxon>Eukaryota</taxon>
        <taxon>Metazoa</taxon>
        <taxon>Spiralia</taxon>
        <taxon>Lophotrochozoa</taxon>
        <taxon>Platyhelminthes</taxon>
        <taxon>Cestoda</taxon>
        <taxon>Eucestoda</taxon>
        <taxon>Diphyllobothriidea</taxon>
        <taxon>Diphyllobothriidae</taxon>
        <taxon>Dibothriocephalus</taxon>
    </lineage>
</organism>
<accession>A0A3P7RWN8</accession>
<dbReference type="EMBL" id="UYRU01115154">
    <property type="protein sequence ID" value="VDN45189.1"/>
    <property type="molecule type" value="Genomic_DNA"/>
</dbReference>
<dbReference type="Proteomes" id="UP000281553">
    <property type="component" value="Unassembled WGS sequence"/>
</dbReference>
<evidence type="ECO:0000313" key="1">
    <source>
        <dbReference type="EMBL" id="VDN45189.1"/>
    </source>
</evidence>
<dbReference type="AlphaFoldDB" id="A0A3P7RWN8"/>
<reference evidence="1 2" key="1">
    <citation type="submission" date="2018-11" db="EMBL/GenBank/DDBJ databases">
        <authorList>
            <consortium name="Pathogen Informatics"/>
        </authorList>
    </citation>
    <scope>NUCLEOTIDE SEQUENCE [LARGE SCALE GENOMIC DNA]</scope>
</reference>
<protein>
    <submittedName>
        <fullName evidence="1">Uncharacterized protein</fullName>
    </submittedName>
</protein>
<sequence>MDSAVVALTNMNSKFQISEPSWYDWAVAQSTDPDTAIIYDHQLNGEYHPTDNDHRESSETTRILRNLWAQLYMNNDLLFFKDDINTSPCLVIPGSMVLPVLSDLHHDLG</sequence>
<name>A0A3P7RWN8_DIBLA</name>
<keyword evidence="2" id="KW-1185">Reference proteome</keyword>
<proteinExistence type="predicted"/>
<gene>
    <name evidence="1" type="ORF">DILT_LOCUS19542</name>
</gene>
<dbReference type="OrthoDB" id="6273767at2759"/>
<evidence type="ECO:0000313" key="2">
    <source>
        <dbReference type="Proteomes" id="UP000281553"/>
    </source>
</evidence>